<proteinExistence type="predicted"/>
<accession>A0A6A6HAW0</accession>
<feature type="transmembrane region" description="Helical" evidence="2">
    <location>
        <begin position="67"/>
        <end position="91"/>
    </location>
</feature>
<reference evidence="3" key="1">
    <citation type="journal article" date="2020" name="Stud. Mycol.">
        <title>101 Dothideomycetes genomes: a test case for predicting lifestyles and emergence of pathogens.</title>
        <authorList>
            <person name="Haridas S."/>
            <person name="Albert R."/>
            <person name="Binder M."/>
            <person name="Bloem J."/>
            <person name="Labutti K."/>
            <person name="Salamov A."/>
            <person name="Andreopoulos B."/>
            <person name="Baker S."/>
            <person name="Barry K."/>
            <person name="Bills G."/>
            <person name="Bluhm B."/>
            <person name="Cannon C."/>
            <person name="Castanera R."/>
            <person name="Culley D."/>
            <person name="Daum C."/>
            <person name="Ezra D."/>
            <person name="Gonzalez J."/>
            <person name="Henrissat B."/>
            <person name="Kuo A."/>
            <person name="Liang C."/>
            <person name="Lipzen A."/>
            <person name="Lutzoni F."/>
            <person name="Magnuson J."/>
            <person name="Mondo S."/>
            <person name="Nolan M."/>
            <person name="Ohm R."/>
            <person name="Pangilinan J."/>
            <person name="Park H.-J."/>
            <person name="Ramirez L."/>
            <person name="Alfaro M."/>
            <person name="Sun H."/>
            <person name="Tritt A."/>
            <person name="Yoshinaga Y."/>
            <person name="Zwiers L.-H."/>
            <person name="Turgeon B."/>
            <person name="Goodwin S."/>
            <person name="Spatafora J."/>
            <person name="Crous P."/>
            <person name="Grigoriev I."/>
        </authorList>
    </citation>
    <scope>NUCLEOTIDE SEQUENCE</scope>
    <source>
        <strain evidence="3">Tuck. ex Michener</strain>
    </source>
</reference>
<organism evidence="3 4">
    <name type="scientific">Viridothelium virens</name>
    <name type="common">Speckled blister lichen</name>
    <name type="synonym">Trypethelium virens</name>
    <dbReference type="NCBI Taxonomy" id="1048519"/>
    <lineage>
        <taxon>Eukaryota</taxon>
        <taxon>Fungi</taxon>
        <taxon>Dikarya</taxon>
        <taxon>Ascomycota</taxon>
        <taxon>Pezizomycotina</taxon>
        <taxon>Dothideomycetes</taxon>
        <taxon>Dothideomycetes incertae sedis</taxon>
        <taxon>Trypetheliales</taxon>
        <taxon>Trypetheliaceae</taxon>
        <taxon>Viridothelium</taxon>
    </lineage>
</organism>
<feature type="region of interest" description="Disordered" evidence="1">
    <location>
        <begin position="1"/>
        <end position="55"/>
    </location>
</feature>
<keyword evidence="2" id="KW-0812">Transmembrane</keyword>
<evidence type="ECO:0000313" key="4">
    <source>
        <dbReference type="Proteomes" id="UP000800092"/>
    </source>
</evidence>
<evidence type="ECO:0000256" key="2">
    <source>
        <dbReference type="SAM" id="Phobius"/>
    </source>
</evidence>
<dbReference type="OrthoDB" id="3924739at2759"/>
<name>A0A6A6HAW0_VIRVR</name>
<evidence type="ECO:0000313" key="3">
    <source>
        <dbReference type="EMBL" id="KAF2235286.1"/>
    </source>
</evidence>
<sequence>MSRASYARVNSNGGPVSGIEEHELATRNSEKAPHLPSHVESTTAGASPSNPVNGRPYRSVRAPSTSWYALLDFLIALPALYFLIFGFLVYARDKTALTSGPEDNNLIAAAKLNPTIFPIAFAAIVGRFLKSVAAWRLERDASILSLEQLLNSKTVVSAVVLPFKLRRLDVLSILLIILWAISPLGGQASQRVVSSAPLTAQNYANISYLDTNSWYIVSNGNSNGSYYPGASAAYMSALVPPLAIKGEGQDAFGNVKIPMLEYLEGSEDSENDAFKPITNDANVIWSSLLGVPLTSASNSSTSPGGALLPMVGSTNTTFNLESSYWSFNCAPPIHMPMPPNYGSSDVSLFSNFSNGSYPHTTTLDSGKMLIGLKKHTENSTDPRTIYVESMDSNGADHVECNMTTTYVESQVQCLGATCSVVGIRRSLSPLSSPNISMLDFSTDNIMETDKAFITNWLYLTPLSQESTSNDPNQVYLTDPEAPFFTQFAGAGPASPVELFNVDSVAIQQRLGQMLNTAWLATLAPNAITGNYTSQGTLPIPPYPYVENLPNGFATPDPFYYSRYSSANVQQSQLVLFCHRQWLGILVVSSLIMLFAGLSTIFLELARRGPDIFDSFSSLIRDSRYFAAQGHSTQDSSDLTREWAKKKVRLGDVAPEQQIGHIAIGMAAGNVQRLRKERLYD</sequence>
<dbReference type="Proteomes" id="UP000800092">
    <property type="component" value="Unassembled WGS sequence"/>
</dbReference>
<gene>
    <name evidence="3" type="ORF">EV356DRAFT_532010</name>
</gene>
<evidence type="ECO:0000256" key="1">
    <source>
        <dbReference type="SAM" id="MobiDB-lite"/>
    </source>
</evidence>
<feature type="transmembrane region" description="Helical" evidence="2">
    <location>
        <begin position="581"/>
        <end position="602"/>
    </location>
</feature>
<dbReference type="AlphaFoldDB" id="A0A6A6HAW0"/>
<keyword evidence="4" id="KW-1185">Reference proteome</keyword>
<dbReference type="EMBL" id="ML991792">
    <property type="protein sequence ID" value="KAF2235286.1"/>
    <property type="molecule type" value="Genomic_DNA"/>
</dbReference>
<feature type="compositionally biased region" description="Polar residues" evidence="1">
    <location>
        <begin position="39"/>
        <end position="52"/>
    </location>
</feature>
<protein>
    <submittedName>
        <fullName evidence="3">Uncharacterized protein</fullName>
    </submittedName>
</protein>
<feature type="compositionally biased region" description="Basic and acidic residues" evidence="1">
    <location>
        <begin position="19"/>
        <end position="33"/>
    </location>
</feature>
<keyword evidence="2" id="KW-1133">Transmembrane helix</keyword>
<keyword evidence="2" id="KW-0472">Membrane</keyword>